<sequence>MKLSMILETLAAARLPSVTSEQLRDLVGTAEGKAFANDLRWFAAGESGRRDHLAAVVNALAPSVGRTVEQLGFQFDLSAIISAAKRDASSGFDTIKGASASTGNRARAVIYLQGAGLNLSNAGAAAAPAPAVPIEPPYYSFKVFGSSAALCISEARTRAGNQYTIQIEGALLLAAGSGRKEFDWQNKIIVQLTVQESYLTLALLENLVPSVKFDGHGRTHDKSLQIEFQESHYFVRVIQRNRAAVAVPVRAVDAIQFIALLYKQLLRNEPHLRIEDIRTMVARMASMSAFNARNDQVAIGDRTGR</sequence>
<evidence type="ECO:0000313" key="2">
    <source>
        <dbReference type="Proteomes" id="UP000230390"/>
    </source>
</evidence>
<gene>
    <name evidence="1" type="ORF">CR105_26710</name>
</gene>
<reference evidence="1 2" key="1">
    <citation type="submission" date="2017-10" db="EMBL/GenBank/DDBJ databases">
        <title>Massilia psychrophilum sp. nov., a novel purple-pigmented bacterium isolated from Tianshan glacier, Xinjiang Municipality, China.</title>
        <authorList>
            <person name="Wang H."/>
        </authorList>
    </citation>
    <scope>NUCLEOTIDE SEQUENCE [LARGE SCALE GENOMIC DNA]</scope>
    <source>
        <strain evidence="1 2">JCM 30074</strain>
    </source>
</reference>
<keyword evidence="2" id="KW-1185">Reference proteome</keyword>
<organism evidence="1 2">
    <name type="scientific">Massilia eurypsychrophila</name>
    <dbReference type="NCBI Taxonomy" id="1485217"/>
    <lineage>
        <taxon>Bacteria</taxon>
        <taxon>Pseudomonadati</taxon>
        <taxon>Pseudomonadota</taxon>
        <taxon>Betaproteobacteria</taxon>
        <taxon>Burkholderiales</taxon>
        <taxon>Oxalobacteraceae</taxon>
        <taxon>Telluria group</taxon>
        <taxon>Massilia</taxon>
    </lineage>
</organism>
<protein>
    <submittedName>
        <fullName evidence="1">Uncharacterized protein</fullName>
    </submittedName>
</protein>
<accession>A0A2G8T7F4</accession>
<dbReference type="Proteomes" id="UP000230390">
    <property type="component" value="Unassembled WGS sequence"/>
</dbReference>
<dbReference type="AlphaFoldDB" id="A0A2G8T7F4"/>
<comment type="caution">
    <text evidence="1">The sequence shown here is derived from an EMBL/GenBank/DDBJ whole genome shotgun (WGS) entry which is preliminary data.</text>
</comment>
<proteinExistence type="predicted"/>
<evidence type="ECO:0000313" key="1">
    <source>
        <dbReference type="EMBL" id="PIL41985.1"/>
    </source>
</evidence>
<dbReference type="EMBL" id="PDOC01000046">
    <property type="protein sequence ID" value="PIL41985.1"/>
    <property type="molecule type" value="Genomic_DNA"/>
</dbReference>
<name>A0A2G8T7F4_9BURK</name>